<accession>A0A1H6D600</accession>
<dbReference type="Pfam" id="PF13581">
    <property type="entry name" value="HATPase_c_2"/>
    <property type="match status" value="1"/>
</dbReference>
<feature type="domain" description="Histidine kinase/HSP90-like ATPase" evidence="2">
    <location>
        <begin position="26"/>
        <end position="134"/>
    </location>
</feature>
<dbReference type="CDD" id="cd16936">
    <property type="entry name" value="HATPase_RsbW-like"/>
    <property type="match status" value="1"/>
</dbReference>
<dbReference type="GO" id="GO:0004674">
    <property type="term" value="F:protein serine/threonine kinase activity"/>
    <property type="evidence" value="ECO:0007669"/>
    <property type="project" value="UniProtKB-KW"/>
</dbReference>
<organism evidence="3 4">
    <name type="scientific">Thermomonospora echinospora</name>
    <dbReference type="NCBI Taxonomy" id="1992"/>
    <lineage>
        <taxon>Bacteria</taxon>
        <taxon>Bacillati</taxon>
        <taxon>Actinomycetota</taxon>
        <taxon>Actinomycetes</taxon>
        <taxon>Streptosporangiales</taxon>
        <taxon>Thermomonosporaceae</taxon>
        <taxon>Thermomonospora</taxon>
    </lineage>
</organism>
<gene>
    <name evidence="3" type="ORF">SAMN04489712_113132</name>
</gene>
<evidence type="ECO:0000313" key="4">
    <source>
        <dbReference type="Proteomes" id="UP000236723"/>
    </source>
</evidence>
<dbReference type="PANTHER" id="PTHR35526">
    <property type="entry name" value="ANTI-SIGMA-F FACTOR RSBW-RELATED"/>
    <property type="match status" value="1"/>
</dbReference>
<keyword evidence="3" id="KW-0418">Kinase</keyword>
<dbReference type="InterPro" id="IPR050267">
    <property type="entry name" value="Anti-sigma-factor_SerPK"/>
</dbReference>
<evidence type="ECO:0000313" key="3">
    <source>
        <dbReference type="EMBL" id="SEG80691.1"/>
    </source>
</evidence>
<dbReference type="InterPro" id="IPR036890">
    <property type="entry name" value="HATPase_C_sf"/>
</dbReference>
<dbReference type="SUPFAM" id="SSF55874">
    <property type="entry name" value="ATPase domain of HSP90 chaperone/DNA topoisomerase II/histidine kinase"/>
    <property type="match status" value="1"/>
</dbReference>
<keyword evidence="3" id="KW-0808">Transferase</keyword>
<dbReference type="EMBL" id="FNVO01000013">
    <property type="protein sequence ID" value="SEG80691.1"/>
    <property type="molecule type" value="Genomic_DNA"/>
</dbReference>
<reference evidence="4" key="1">
    <citation type="submission" date="2016-10" db="EMBL/GenBank/DDBJ databases">
        <authorList>
            <person name="Varghese N."/>
            <person name="Submissions S."/>
        </authorList>
    </citation>
    <scope>NUCLEOTIDE SEQUENCE [LARGE SCALE GENOMIC DNA]</scope>
    <source>
        <strain evidence="4">DSM 43163</strain>
    </source>
</reference>
<protein>
    <submittedName>
        <fullName evidence="3">Anti-sigma regulatory factor (Ser/Thr protein kinase)</fullName>
    </submittedName>
</protein>
<dbReference type="InterPro" id="IPR003594">
    <property type="entry name" value="HATPase_dom"/>
</dbReference>
<dbReference type="AlphaFoldDB" id="A0A1H6D600"/>
<keyword evidence="1" id="KW-0723">Serine/threonine-protein kinase</keyword>
<name>A0A1H6D600_9ACTN</name>
<dbReference type="Gene3D" id="3.30.565.10">
    <property type="entry name" value="Histidine kinase-like ATPase, C-terminal domain"/>
    <property type="match status" value="1"/>
</dbReference>
<evidence type="ECO:0000256" key="1">
    <source>
        <dbReference type="ARBA" id="ARBA00022527"/>
    </source>
</evidence>
<evidence type="ECO:0000259" key="2">
    <source>
        <dbReference type="Pfam" id="PF13581"/>
    </source>
</evidence>
<sequence length="141" mass="14741">MLLMSPPAAEAVPLYWRREFPGGAMQARAVRRFVACLLDGCPFLDDVLLATDELVVNAVRHTKSGQAGGSFTVEVLCGDGGIAVSVADQGGPDEPVARDADPLAESGRGLRTVSLTAESWGWHGNSAGRTVTAVFAGKWSA</sequence>
<dbReference type="OrthoDB" id="3478281at2"/>
<keyword evidence="4" id="KW-1185">Reference proteome</keyword>
<dbReference type="Proteomes" id="UP000236723">
    <property type="component" value="Unassembled WGS sequence"/>
</dbReference>
<proteinExistence type="predicted"/>
<dbReference type="PANTHER" id="PTHR35526:SF3">
    <property type="entry name" value="ANTI-SIGMA-F FACTOR RSBW"/>
    <property type="match status" value="1"/>
</dbReference>